<sequence>MRQAIVDLEFDDFGIDQDQAKIIRTKTIEEAEKESVDADRFSRASGAGNEGVGEVGQVVDQSGTVDVFAERDGEVSGGGVPLGTFDQVPQEDFDFRGVGDFDGHGVATGDGSEDVDALGFHGASEIPFQITDPLHSNARSGVKFVSGDGGPAGDVARADLNVEVGESFDNALLVGFEFILRKGGADIFLRFLEEIDRWEFVFVVGGASGGGDGGGSGFWGGFRFGGGVGRKSGQGRAWDS</sequence>
<feature type="region of interest" description="Disordered" evidence="1">
    <location>
        <begin position="34"/>
        <end position="54"/>
    </location>
</feature>
<dbReference type="AlphaFoldDB" id="A0A0R2XAG1"/>
<organism evidence="2 3">
    <name type="scientific">Verrucomicrobia subdivision 6 bacterium BACL9 MAG-120924-bin69</name>
    <dbReference type="NCBI Taxonomy" id="1655635"/>
    <lineage>
        <taxon>Bacteria</taxon>
        <taxon>Pseudomonadati</taxon>
        <taxon>Verrucomicrobiota</taxon>
        <taxon>Verrucomicrobiia</taxon>
        <taxon>Verrucomicrobiales</taxon>
        <taxon>Verrucomicrobia subdivision 6</taxon>
    </lineage>
</organism>
<dbReference type="AntiFam" id="ANF00158">
    <property type="entry name" value="Shadow ORF (opposite ftsK2)"/>
</dbReference>
<accession>A0A0R2XAG1</accession>
<evidence type="ECO:0000256" key="1">
    <source>
        <dbReference type="SAM" id="MobiDB-lite"/>
    </source>
</evidence>
<dbReference type="Proteomes" id="UP000051220">
    <property type="component" value="Unassembled WGS sequence"/>
</dbReference>
<protein>
    <submittedName>
        <fullName evidence="2">Uncharacterized protein</fullName>
    </submittedName>
</protein>
<name>A0A0R2XAG1_9BACT</name>
<proteinExistence type="predicted"/>
<comment type="caution">
    <text evidence="2">The sequence shown here is derived from an EMBL/GenBank/DDBJ whole genome shotgun (WGS) entry which is preliminary data.</text>
</comment>
<dbReference type="EMBL" id="LIDN01000169">
    <property type="protein sequence ID" value="KRP33109.1"/>
    <property type="molecule type" value="Genomic_DNA"/>
</dbReference>
<reference evidence="2 3" key="1">
    <citation type="submission" date="2015-10" db="EMBL/GenBank/DDBJ databases">
        <title>Metagenome-Assembled Genomes uncover a global brackish microbiome.</title>
        <authorList>
            <person name="Hugerth L.W."/>
            <person name="Larsson J."/>
            <person name="Alneberg J."/>
            <person name="Lindh M.V."/>
            <person name="Legrand C."/>
            <person name="Pinhassi J."/>
            <person name="Andersson A.F."/>
        </authorList>
    </citation>
    <scope>NUCLEOTIDE SEQUENCE [LARGE SCALE GENOMIC DNA]</scope>
    <source>
        <strain evidence="2">BACL9 MAG-120924-bin69</strain>
    </source>
</reference>
<evidence type="ECO:0000313" key="2">
    <source>
        <dbReference type="EMBL" id="KRP33109.1"/>
    </source>
</evidence>
<evidence type="ECO:0000313" key="3">
    <source>
        <dbReference type="Proteomes" id="UP000051220"/>
    </source>
</evidence>
<gene>
    <name evidence="2" type="ORF">ABS33_05225</name>
</gene>